<dbReference type="AlphaFoldDB" id="A0A182PX98"/>
<accession>A0A182PX98</accession>
<evidence type="ECO:0000256" key="2">
    <source>
        <dbReference type="SAM" id="SignalP"/>
    </source>
</evidence>
<organism evidence="3 4">
    <name type="scientific">Anopheles epiroticus</name>
    <dbReference type="NCBI Taxonomy" id="199890"/>
    <lineage>
        <taxon>Eukaryota</taxon>
        <taxon>Metazoa</taxon>
        <taxon>Ecdysozoa</taxon>
        <taxon>Arthropoda</taxon>
        <taxon>Hexapoda</taxon>
        <taxon>Insecta</taxon>
        <taxon>Pterygota</taxon>
        <taxon>Neoptera</taxon>
        <taxon>Endopterygota</taxon>
        <taxon>Diptera</taxon>
        <taxon>Nematocera</taxon>
        <taxon>Culicoidea</taxon>
        <taxon>Culicidae</taxon>
        <taxon>Anophelinae</taxon>
        <taxon>Anopheles</taxon>
    </lineage>
</organism>
<keyword evidence="2" id="KW-0732">Signal</keyword>
<feature type="region of interest" description="Disordered" evidence="1">
    <location>
        <begin position="55"/>
        <end position="84"/>
    </location>
</feature>
<evidence type="ECO:0008006" key="5">
    <source>
        <dbReference type="Google" id="ProtNLM"/>
    </source>
</evidence>
<evidence type="ECO:0000313" key="3">
    <source>
        <dbReference type="EnsemblMetazoa" id="AEPI011585-PA"/>
    </source>
</evidence>
<evidence type="ECO:0000313" key="4">
    <source>
        <dbReference type="Proteomes" id="UP000075885"/>
    </source>
</evidence>
<proteinExistence type="predicted"/>
<sequence>MKQVISLLLLGLFWNIAVLADGNVEAEAEVAVQDATTPNDNDESATLEAILEAAVQDDEPLSENDESATPEADLFYPKDDVNGE</sequence>
<protein>
    <recommendedName>
        <fullName evidence="5">Secreted protein</fullName>
    </recommendedName>
</protein>
<feature type="compositionally biased region" description="Acidic residues" evidence="1">
    <location>
        <begin position="55"/>
        <end position="68"/>
    </location>
</feature>
<keyword evidence="4" id="KW-1185">Reference proteome</keyword>
<reference evidence="3" key="2">
    <citation type="submission" date="2020-05" db="UniProtKB">
        <authorList>
            <consortium name="EnsemblMetazoa"/>
        </authorList>
    </citation>
    <scope>IDENTIFICATION</scope>
    <source>
        <strain evidence="3">Epiroticus2</strain>
    </source>
</reference>
<name>A0A182PX98_9DIPT</name>
<dbReference type="Proteomes" id="UP000075885">
    <property type="component" value="Unassembled WGS sequence"/>
</dbReference>
<dbReference type="EnsemblMetazoa" id="AEPI011585-RA">
    <property type="protein sequence ID" value="AEPI011585-PA"/>
    <property type="gene ID" value="AEPI011585"/>
</dbReference>
<reference evidence="4" key="1">
    <citation type="submission" date="2013-03" db="EMBL/GenBank/DDBJ databases">
        <title>The Genome Sequence of Anopheles epiroticus epiroticus2.</title>
        <authorList>
            <consortium name="The Broad Institute Genomics Platform"/>
            <person name="Neafsey D.E."/>
            <person name="Howell P."/>
            <person name="Walker B."/>
            <person name="Young S.K."/>
            <person name="Zeng Q."/>
            <person name="Gargeya S."/>
            <person name="Fitzgerald M."/>
            <person name="Haas B."/>
            <person name="Abouelleil A."/>
            <person name="Allen A.W."/>
            <person name="Alvarado L."/>
            <person name="Arachchi H.M."/>
            <person name="Berlin A.M."/>
            <person name="Chapman S.B."/>
            <person name="Gainer-Dewar J."/>
            <person name="Goldberg J."/>
            <person name="Griggs A."/>
            <person name="Gujja S."/>
            <person name="Hansen M."/>
            <person name="Howarth C."/>
            <person name="Imamovic A."/>
            <person name="Ireland A."/>
            <person name="Larimer J."/>
            <person name="McCowan C."/>
            <person name="Murphy C."/>
            <person name="Pearson M."/>
            <person name="Poon T.W."/>
            <person name="Priest M."/>
            <person name="Roberts A."/>
            <person name="Saif S."/>
            <person name="Shea T."/>
            <person name="Sisk P."/>
            <person name="Sykes S."/>
            <person name="Wortman J."/>
            <person name="Nusbaum C."/>
            <person name="Birren B."/>
        </authorList>
    </citation>
    <scope>NUCLEOTIDE SEQUENCE [LARGE SCALE GENOMIC DNA]</scope>
    <source>
        <strain evidence="4">Epiroticus2</strain>
    </source>
</reference>
<feature type="signal peptide" evidence="2">
    <location>
        <begin position="1"/>
        <end position="20"/>
    </location>
</feature>
<dbReference type="VEuPathDB" id="VectorBase:AEPI011585"/>
<feature type="chain" id="PRO_5008131978" description="Secreted protein" evidence="2">
    <location>
        <begin position="21"/>
        <end position="84"/>
    </location>
</feature>
<evidence type="ECO:0000256" key="1">
    <source>
        <dbReference type="SAM" id="MobiDB-lite"/>
    </source>
</evidence>